<name>A0A9N8PZD6_CHRIL</name>
<feature type="region of interest" description="Disordered" evidence="3">
    <location>
        <begin position="827"/>
        <end position="870"/>
    </location>
</feature>
<dbReference type="Pfam" id="PF12796">
    <property type="entry name" value="Ank_2"/>
    <property type="match status" value="2"/>
</dbReference>
<dbReference type="Pfam" id="PF02493">
    <property type="entry name" value="MORN"/>
    <property type="match status" value="2"/>
</dbReference>
<evidence type="ECO:0000313" key="4">
    <source>
        <dbReference type="EMBL" id="CAD0195135.1"/>
    </source>
</evidence>
<dbReference type="PROSITE" id="PS50088">
    <property type="entry name" value="ANK_REPEAT"/>
    <property type="match status" value="2"/>
</dbReference>
<dbReference type="SUPFAM" id="SSF48403">
    <property type="entry name" value="Ankyrin repeat"/>
    <property type="match status" value="2"/>
</dbReference>
<dbReference type="InterPro" id="IPR003409">
    <property type="entry name" value="MORN"/>
</dbReference>
<dbReference type="OrthoDB" id="444338at2759"/>
<evidence type="ECO:0000256" key="1">
    <source>
        <dbReference type="ARBA" id="ARBA00022737"/>
    </source>
</evidence>
<dbReference type="PANTHER" id="PTHR15897:SF2">
    <property type="entry name" value="ANKYRIN REPEAT AND MYND DOMAIN-CONTAINING PROTEIN 1"/>
    <property type="match status" value="1"/>
</dbReference>
<dbReference type="Gene3D" id="1.25.40.20">
    <property type="entry name" value="Ankyrin repeat-containing domain"/>
    <property type="match status" value="2"/>
</dbReference>
<dbReference type="Proteomes" id="UP001154114">
    <property type="component" value="Chromosome 2"/>
</dbReference>
<sequence length="1104" mass="124734">MPCHSPKTAIDKSWPYTEYYKGERDEDDRKHGQGEHHWSGAESLQWYTGSMLRDTMHGYGDYRWRYVDSNHMAHSYEGHYYNNRMHGYGTMSYPDGRVFLGLYYNDVRWGPGVESHAAIREDVGLWRGTQLLRLAWRPATPSITLDLDSLAQGTYLVAPHRIKLANDTKIVGEVNSALDLLKKHGAVPLSAAENWPRLYPKSCTNTSSQLCHVEQFDRAYYNNHINTLVEYTKPAPIISNDNITNDSVPEEKVYYAWNNNRMIIHMMKHAYQHEEQRLDLRLKLTPMLSGPRSSFKPAGKHELDCRTLLMASFLGHISNVAQLINENDVNPNVTDMQGNSAVMYAACGDQTEIIHFLLEAGAEIDSLNDACCTPLGVTLLRFTLARWEMPAGSMLPAVVPPADLVPPTEEPSVLEWHIKRDLTTPSTSPISKVPSKTSKPVSKRTTSVVTSNVTKKKSEMTKPLLLLEPIIETEGAFSEDKQLYNNINSEYTTRVNDEYSSIIPSSSVPYIFEIRDMSKDVDTGLSSNEDDHKKAPQDKNPKKVVSKVIKDTLRPSRDMMWSTFDLENDITDNIEQMKLDKMGRIMLTILQLLEDGADPRKVRCPHPPLLIAAIAGCADLVRQLVRHGADVNEVYPKALGYSALDVAVSGPLTFDNLEVIRALLESGAKADHRLPLPIGPLEPVVTNEEGPTLLHAIMARKATIEAEEEIRRNIMELLLEYKCNPITQYKGQSAVNVAMSKNMDIFDIVMRSPNTDLNAIINDQNQSILVKMFHLPYCKTIPLPDKIQMLTNLLLFGADPLIKCQNGTEEFSNLFVYARKVLSDLEAARKPPSPSGNPKKSKSEAKKDTLKKDTKTKDAKPTKTSGGAKAGAEDLADYKQTLDLVVECARLLYIRWLQAKLMKELIEIVDKYKHRRWNMILKEHKNKKSAGLWLSALRCLEIWEILKTTKKKVYNDRILRHVLCIVHFYYKRIWKVLRGSINYKTPSNTMTAEEKALIESDVTTIMREHKLASMATPGGVSSVRPYVTPELTVKGTEKFDVCFDCALPFADSKIPCASCKLIAFCSFDCMKANICKVNCHPCSDYLKKKYFPTPEETETDPELL</sequence>
<keyword evidence="1" id="KW-0677">Repeat</keyword>
<accession>A0A9N8PZD6</accession>
<keyword evidence="2" id="KW-0040">ANK repeat</keyword>
<dbReference type="InterPro" id="IPR002110">
    <property type="entry name" value="Ankyrin_rpt"/>
</dbReference>
<dbReference type="InterPro" id="IPR036770">
    <property type="entry name" value="Ankyrin_rpt-contain_sf"/>
</dbReference>
<protein>
    <submittedName>
        <fullName evidence="4">Uncharacterized protein</fullName>
    </submittedName>
</protein>
<dbReference type="InterPro" id="IPR053064">
    <property type="entry name" value="Ankyrin-MYND_domain-protein"/>
</dbReference>
<feature type="compositionally biased region" description="Basic and acidic residues" evidence="3">
    <location>
        <begin position="841"/>
        <end position="861"/>
    </location>
</feature>
<dbReference type="SMART" id="SM00248">
    <property type="entry name" value="ANK"/>
    <property type="match status" value="5"/>
</dbReference>
<organism evidence="4 5">
    <name type="scientific">Chrysodeixis includens</name>
    <name type="common">Soybean looper</name>
    <name type="synonym">Pseudoplusia includens</name>
    <dbReference type="NCBI Taxonomy" id="689277"/>
    <lineage>
        <taxon>Eukaryota</taxon>
        <taxon>Metazoa</taxon>
        <taxon>Ecdysozoa</taxon>
        <taxon>Arthropoda</taxon>
        <taxon>Hexapoda</taxon>
        <taxon>Insecta</taxon>
        <taxon>Pterygota</taxon>
        <taxon>Neoptera</taxon>
        <taxon>Endopterygota</taxon>
        <taxon>Lepidoptera</taxon>
        <taxon>Glossata</taxon>
        <taxon>Ditrysia</taxon>
        <taxon>Noctuoidea</taxon>
        <taxon>Noctuidae</taxon>
        <taxon>Plusiinae</taxon>
        <taxon>Chrysodeixis</taxon>
    </lineage>
</organism>
<evidence type="ECO:0000313" key="5">
    <source>
        <dbReference type="Proteomes" id="UP001154114"/>
    </source>
</evidence>
<feature type="repeat" description="ANK" evidence="2">
    <location>
        <begin position="608"/>
        <end position="636"/>
    </location>
</feature>
<proteinExistence type="predicted"/>
<keyword evidence="5" id="KW-1185">Reference proteome</keyword>
<feature type="compositionally biased region" description="Basic and acidic residues" evidence="3">
    <location>
        <begin position="529"/>
        <end position="541"/>
    </location>
</feature>
<reference evidence="4" key="1">
    <citation type="submission" date="2021-12" db="EMBL/GenBank/DDBJ databases">
        <authorList>
            <person name="King R."/>
        </authorList>
    </citation>
    <scope>NUCLEOTIDE SEQUENCE</scope>
</reference>
<dbReference type="PROSITE" id="PS50297">
    <property type="entry name" value="ANK_REP_REGION"/>
    <property type="match status" value="1"/>
</dbReference>
<feature type="repeat" description="ANK" evidence="2">
    <location>
        <begin position="337"/>
        <end position="369"/>
    </location>
</feature>
<gene>
    <name evidence="4" type="ORF">CINC_LOCUS5983</name>
</gene>
<feature type="region of interest" description="Disordered" evidence="3">
    <location>
        <begin position="424"/>
        <end position="446"/>
    </location>
</feature>
<dbReference type="EMBL" id="LR824005">
    <property type="protein sequence ID" value="CAD0195135.1"/>
    <property type="molecule type" value="Genomic_DNA"/>
</dbReference>
<dbReference type="PANTHER" id="PTHR15897">
    <property type="entry name" value="ANKYRIN REPEAT AND MYND DOMAIN PROTEIN 1"/>
    <property type="match status" value="1"/>
</dbReference>
<evidence type="ECO:0000256" key="2">
    <source>
        <dbReference type="PROSITE-ProRule" id="PRU00023"/>
    </source>
</evidence>
<dbReference type="SUPFAM" id="SSF82185">
    <property type="entry name" value="Histone H3 K4-specific methyltransferase SET7/9 N-terminal domain"/>
    <property type="match status" value="1"/>
</dbReference>
<dbReference type="SMART" id="SM00698">
    <property type="entry name" value="MORN"/>
    <property type="match status" value="2"/>
</dbReference>
<dbReference type="AlphaFoldDB" id="A0A9N8PZD6"/>
<feature type="region of interest" description="Disordered" evidence="3">
    <location>
        <begin position="521"/>
        <end position="542"/>
    </location>
</feature>
<evidence type="ECO:0000256" key="3">
    <source>
        <dbReference type="SAM" id="MobiDB-lite"/>
    </source>
</evidence>